<dbReference type="PANTHER" id="PTHR45871:SF1">
    <property type="entry name" value="PHOSPHATIDYLINOSITOL N-ACETYLGLUCOSAMINYLTRANSFERASE SUBUNIT A"/>
    <property type="match status" value="1"/>
</dbReference>
<dbReference type="GO" id="GO:0000506">
    <property type="term" value="C:glycosylphosphatidylinositol-N-acetylglucosaminyltransferase (GPI-GnT) complex"/>
    <property type="evidence" value="ECO:0007669"/>
    <property type="project" value="InterPro"/>
</dbReference>
<keyword evidence="5" id="KW-0328">Glycosyltransferase</keyword>
<dbReference type="EMBL" id="DF238771">
    <property type="protein sequence ID" value="GAC93030.1"/>
    <property type="molecule type" value="Genomic_DNA"/>
</dbReference>
<keyword evidence="6 10" id="KW-0808">Transferase</keyword>
<dbReference type="HOGENOM" id="CLU_009583_19_0_1"/>
<dbReference type="Gene3D" id="3.40.50.2000">
    <property type="entry name" value="Glycogen Phosphorylase B"/>
    <property type="match status" value="2"/>
</dbReference>
<evidence type="ECO:0000256" key="5">
    <source>
        <dbReference type="ARBA" id="ARBA00022676"/>
    </source>
</evidence>
<dbReference type="eggNOG" id="KOG1111">
    <property type="taxonomic scope" value="Eukaryota"/>
</dbReference>
<dbReference type="RefSeq" id="XP_012186617.1">
    <property type="nucleotide sequence ID" value="XM_012331227.1"/>
</dbReference>
<evidence type="ECO:0000256" key="2">
    <source>
        <dbReference type="ARBA" id="ARBA00004687"/>
    </source>
</evidence>
<dbReference type="Pfam" id="PF00534">
    <property type="entry name" value="Glycos_transf_1"/>
    <property type="match status" value="1"/>
</dbReference>
<dbReference type="InterPro" id="IPR001296">
    <property type="entry name" value="Glyco_trans_1"/>
</dbReference>
<dbReference type="InterPro" id="IPR013234">
    <property type="entry name" value="PIGA_GPI_anchor_biosynthesis"/>
</dbReference>
<protein>
    <recommendedName>
        <fullName evidence="3">phosphatidylinositol N-acetylglucosaminyltransferase</fullName>
        <ecNumber evidence="3">2.4.1.198</ecNumber>
    </recommendedName>
    <alternativeName>
        <fullName evidence="7">GlcNAc-PI synthesis protein</fullName>
    </alternativeName>
</protein>
<dbReference type="InterPro" id="IPR039507">
    <property type="entry name" value="PIG-A/GPI3"/>
</dbReference>
<dbReference type="CDD" id="cd03796">
    <property type="entry name" value="GT4_PIG-A-like"/>
    <property type="match status" value="1"/>
</dbReference>
<dbReference type="SUPFAM" id="SSF53756">
    <property type="entry name" value="UDP-Glycosyltransferase/glycogen phosphorylase"/>
    <property type="match status" value="1"/>
</dbReference>
<dbReference type="FunFam" id="3.40.50.2000:FF:000093">
    <property type="entry name" value="UDP-GlcNAc:PI a1-6 GlcNAc-transferase"/>
    <property type="match status" value="1"/>
</dbReference>
<organism evidence="10 11">
    <name type="scientific">Pseudozyma hubeiensis (strain SY62)</name>
    <name type="common">Yeast</name>
    <dbReference type="NCBI Taxonomy" id="1305764"/>
    <lineage>
        <taxon>Eukaryota</taxon>
        <taxon>Fungi</taxon>
        <taxon>Dikarya</taxon>
        <taxon>Basidiomycota</taxon>
        <taxon>Ustilaginomycotina</taxon>
        <taxon>Ustilaginomycetes</taxon>
        <taxon>Ustilaginales</taxon>
        <taxon>Ustilaginaceae</taxon>
        <taxon>Pseudozyma</taxon>
    </lineage>
</organism>
<sequence length="458" mass="50817">MVSDFFYPNVGGVEGHIYFLGGRLLSLGHKVIVITHSYAPDRVGVRYLSNGLKVYHVPYQVIARQDTLPNFFALFPALRSILIREQIQIVHGHQALSSMAHEGILHARTMGLRAVFTDHSLFGFSDTASILTNKLLRFALSDIDAVVCVSHTGKENTTLRANLDPAKVSVIPNAVVAEQFLPDATRARSDKLTVVVLSRLMYRKGIDLLIAAIPRLCAAHPDLQFLIGGDGPKRVELEQMRERFLLQDRVELCGAVRQGDVRDHLTRGTIFLNTSLTEAFGTGIIEAACAGLFVVSTRVGGIPEVLPPAMVRLARPEEDDIVRAMDDAIAYVRAGKHDPLAYHEAVKHMYSWSDVAKRVNGVYRQAMENDLPRPAQRLAKYNAGGVIAGKIFVIIVVVDMFFLKLLEWWLPDRCIDRCPAFRPHHLETKEAMPSDSDAQSPTVKMPEEEAQAIAELLS</sequence>
<dbReference type="STRING" id="1305764.R9P4J8"/>
<evidence type="ECO:0000259" key="9">
    <source>
        <dbReference type="Pfam" id="PF08288"/>
    </source>
</evidence>
<comment type="function">
    <text evidence="1">Catalytic subunit in the complex catalyzing the transfer of N-acetylglucosamine from UDP-N-acetylglucosamine to phosphatidylinositol, the first step of GPI biosynthesis.</text>
</comment>
<keyword evidence="4" id="KW-0337">GPI-anchor biosynthesis</keyword>
<gene>
    <name evidence="10" type="ORF">PHSY_000591</name>
</gene>
<dbReference type="GeneID" id="24105896"/>
<evidence type="ECO:0000256" key="1">
    <source>
        <dbReference type="ARBA" id="ARBA00003265"/>
    </source>
</evidence>
<proteinExistence type="predicted"/>
<dbReference type="GO" id="GO:0006506">
    <property type="term" value="P:GPI anchor biosynthetic process"/>
    <property type="evidence" value="ECO:0007669"/>
    <property type="project" value="UniProtKB-UniPathway"/>
</dbReference>
<feature type="domain" description="Glycosyl transferase family 1" evidence="8">
    <location>
        <begin position="183"/>
        <end position="328"/>
    </location>
</feature>
<name>R9P4J8_PSEHS</name>
<keyword evidence="11" id="KW-1185">Reference proteome</keyword>
<dbReference type="GO" id="GO:0017176">
    <property type="term" value="F:phosphatidylinositol N-acetylglucosaminyltransferase activity"/>
    <property type="evidence" value="ECO:0007669"/>
    <property type="project" value="UniProtKB-EC"/>
</dbReference>
<reference evidence="11" key="1">
    <citation type="journal article" date="2013" name="Genome Announc.">
        <title>Draft genome sequence of the basidiomycetous yeast-like fungus Pseudozyma hubeiensis SY62, which produces an abundant amount of the biosurfactant mannosylerythritol lipids.</title>
        <authorList>
            <person name="Konishi M."/>
            <person name="Hatada Y."/>
            <person name="Horiuchi J."/>
        </authorList>
    </citation>
    <scope>NUCLEOTIDE SEQUENCE [LARGE SCALE GENOMIC DNA]</scope>
    <source>
        <strain evidence="11">SY62</strain>
    </source>
</reference>
<evidence type="ECO:0000259" key="8">
    <source>
        <dbReference type="Pfam" id="PF00534"/>
    </source>
</evidence>
<evidence type="ECO:0000256" key="7">
    <source>
        <dbReference type="ARBA" id="ARBA00032160"/>
    </source>
</evidence>
<evidence type="ECO:0000313" key="10">
    <source>
        <dbReference type="EMBL" id="GAC93030.1"/>
    </source>
</evidence>
<dbReference type="OrthoDB" id="734129at2759"/>
<dbReference type="PANTHER" id="PTHR45871">
    <property type="entry name" value="N-ACETYLGLUCOSAMINYL-PHOSPHATIDYLINOSITOL BIOSYNTHETIC PROTEIN"/>
    <property type="match status" value="1"/>
</dbReference>
<evidence type="ECO:0000256" key="3">
    <source>
        <dbReference type="ARBA" id="ARBA00012420"/>
    </source>
</evidence>
<dbReference type="Pfam" id="PF08288">
    <property type="entry name" value="PIGA"/>
    <property type="match status" value="1"/>
</dbReference>
<dbReference type="Proteomes" id="UP000014071">
    <property type="component" value="Unassembled WGS sequence"/>
</dbReference>
<dbReference type="EC" id="2.4.1.198" evidence="3"/>
<dbReference type="UniPathway" id="UPA00196"/>
<evidence type="ECO:0000256" key="6">
    <source>
        <dbReference type="ARBA" id="ARBA00022679"/>
    </source>
</evidence>
<accession>R9P4J8</accession>
<evidence type="ECO:0000313" key="11">
    <source>
        <dbReference type="Proteomes" id="UP000014071"/>
    </source>
</evidence>
<comment type="pathway">
    <text evidence="2">Glycolipid biosynthesis; glycosylphosphatidylinositol-anchor biosynthesis.</text>
</comment>
<feature type="domain" description="PIGA GPI anchor biosynthesis" evidence="9">
    <location>
        <begin position="36"/>
        <end position="126"/>
    </location>
</feature>
<evidence type="ECO:0000256" key="4">
    <source>
        <dbReference type="ARBA" id="ARBA00022502"/>
    </source>
</evidence>
<dbReference type="AlphaFoldDB" id="R9P4J8"/>